<keyword evidence="2" id="KW-0808">Transferase</keyword>
<dbReference type="OrthoDB" id="377346at2759"/>
<keyword evidence="3 7" id="KW-0547">Nucleotide-binding</keyword>
<evidence type="ECO:0000313" key="10">
    <source>
        <dbReference type="EMBL" id="VVW89099.1"/>
    </source>
</evidence>
<reference evidence="10" key="1">
    <citation type="submission" date="2019-09" db="EMBL/GenBank/DDBJ databases">
        <authorList>
            <person name="Zhang L."/>
        </authorList>
    </citation>
    <scope>NUCLEOTIDE SEQUENCE</scope>
</reference>
<feature type="domain" description="Protein kinase" evidence="9">
    <location>
        <begin position="1"/>
        <end position="103"/>
    </location>
</feature>
<keyword evidence="4" id="KW-0418">Kinase</keyword>
<feature type="cross-link" description="Glycyl lysine isopeptide (Lys-Gly) (interchain with G-Cter in SUMO2)" evidence="8">
    <location>
        <position position="102"/>
    </location>
</feature>
<name>A0A5K1HHZ7_9MAGN</name>
<evidence type="ECO:0000256" key="2">
    <source>
        <dbReference type="ARBA" id="ARBA00022679"/>
    </source>
</evidence>
<organism evidence="10">
    <name type="scientific">Nymphaea colorata</name>
    <name type="common">pocket water lily</name>
    <dbReference type="NCBI Taxonomy" id="210225"/>
    <lineage>
        <taxon>Eukaryota</taxon>
        <taxon>Viridiplantae</taxon>
        <taxon>Streptophyta</taxon>
        <taxon>Embryophyta</taxon>
        <taxon>Tracheophyta</taxon>
        <taxon>Spermatophyta</taxon>
        <taxon>Magnoliopsida</taxon>
        <taxon>Nymphaeales</taxon>
        <taxon>Nymphaeaceae</taxon>
        <taxon>Nymphaea</taxon>
    </lineage>
</organism>
<protein>
    <recommendedName>
        <fullName evidence="9">Protein kinase domain-containing protein</fullName>
    </recommendedName>
</protein>
<dbReference type="AlphaFoldDB" id="A0A5K1HHZ7"/>
<feature type="active site" description="Proton acceptor" evidence="6">
    <location>
        <position position="100"/>
    </location>
</feature>
<keyword evidence="5 7" id="KW-0067">ATP-binding</keyword>
<evidence type="ECO:0000256" key="7">
    <source>
        <dbReference type="PIRSR" id="PIRSR630616-2"/>
    </source>
</evidence>
<dbReference type="PROSITE" id="PS50011">
    <property type="entry name" value="PROTEIN_KINASE_DOM"/>
    <property type="match status" value="1"/>
</dbReference>
<evidence type="ECO:0000256" key="1">
    <source>
        <dbReference type="ARBA" id="ARBA00022527"/>
    </source>
</evidence>
<dbReference type="InterPro" id="IPR011009">
    <property type="entry name" value="Kinase-like_dom_sf"/>
</dbReference>
<dbReference type="PANTHER" id="PTHR24350">
    <property type="entry name" value="SERINE/THREONINE-PROTEIN KINASE IAL-RELATED"/>
    <property type="match status" value="1"/>
</dbReference>
<feature type="binding site" evidence="7">
    <location>
        <position position="6"/>
    </location>
    <ligand>
        <name>ATP</name>
        <dbReference type="ChEBI" id="CHEBI:30616"/>
    </ligand>
</feature>
<dbReference type="GO" id="GO:0005524">
    <property type="term" value="F:ATP binding"/>
    <property type="evidence" value="ECO:0007669"/>
    <property type="project" value="UniProtKB-KW"/>
</dbReference>
<sequence length="103" mass="11933">MIVGLKVIEKKRIIRDNFLVQFIRELKIQSFLDHPNIIKVYGYFSDEEHFYIILELGCDGQLFDIISGGQTLSEETTSFIIGNLLDAIALMHKNKILHRDIKP</sequence>
<dbReference type="Gene3D" id="1.10.510.10">
    <property type="entry name" value="Transferase(Phosphotransferase) domain 1"/>
    <property type="match status" value="1"/>
</dbReference>
<dbReference type="InterPro" id="IPR000719">
    <property type="entry name" value="Prot_kinase_dom"/>
</dbReference>
<dbReference type="SUPFAM" id="SSF56112">
    <property type="entry name" value="Protein kinase-like (PK-like)"/>
    <property type="match status" value="1"/>
</dbReference>
<dbReference type="EMBL" id="LR722184">
    <property type="protein sequence ID" value="VVW89099.1"/>
    <property type="molecule type" value="Genomic_DNA"/>
</dbReference>
<accession>A0A5K1HHZ7</accession>
<gene>
    <name evidence="10" type="ORF">NYM_LOCUS30277</name>
</gene>
<proteinExistence type="predicted"/>
<evidence type="ECO:0000259" key="9">
    <source>
        <dbReference type="PROSITE" id="PS50011"/>
    </source>
</evidence>
<evidence type="ECO:0000256" key="4">
    <source>
        <dbReference type="ARBA" id="ARBA00022777"/>
    </source>
</evidence>
<keyword evidence="1" id="KW-0723">Serine/threonine-protein kinase</keyword>
<dbReference type="GO" id="GO:0004674">
    <property type="term" value="F:protein serine/threonine kinase activity"/>
    <property type="evidence" value="ECO:0007669"/>
    <property type="project" value="UniProtKB-KW"/>
</dbReference>
<evidence type="ECO:0000256" key="6">
    <source>
        <dbReference type="PIRSR" id="PIRSR630616-1"/>
    </source>
</evidence>
<dbReference type="Pfam" id="PF00069">
    <property type="entry name" value="Pkinase"/>
    <property type="match status" value="1"/>
</dbReference>
<evidence type="ECO:0000256" key="8">
    <source>
        <dbReference type="PIRSR" id="PIRSR630616-3"/>
    </source>
</evidence>
<evidence type="ECO:0000256" key="5">
    <source>
        <dbReference type="ARBA" id="ARBA00022840"/>
    </source>
</evidence>
<evidence type="ECO:0000256" key="3">
    <source>
        <dbReference type="ARBA" id="ARBA00022741"/>
    </source>
</evidence>
<dbReference type="InterPro" id="IPR030616">
    <property type="entry name" value="Aur-like"/>
</dbReference>